<gene>
    <name evidence="2" type="ORF">GCK32_009516</name>
</gene>
<feature type="compositionally biased region" description="Polar residues" evidence="1">
    <location>
        <begin position="182"/>
        <end position="197"/>
    </location>
</feature>
<comment type="caution">
    <text evidence="2">The sequence shown here is derived from an EMBL/GenBank/DDBJ whole genome shotgun (WGS) entry which is preliminary data.</text>
</comment>
<feature type="compositionally biased region" description="Basic and acidic residues" evidence="1">
    <location>
        <begin position="246"/>
        <end position="258"/>
    </location>
</feature>
<proteinExistence type="predicted"/>
<evidence type="ECO:0000256" key="1">
    <source>
        <dbReference type="SAM" id="MobiDB-lite"/>
    </source>
</evidence>
<accession>A0AAN8EQT6</accession>
<sequence>MSLASGRIASTMCTQLVSTFRLCCCSTAIYSFRTVCIGRVNDVLPLFGRRFTLLTATGGLLHNAALVHPLHCLTTSPLARIFAASILEQPCYCPLSDVECMAHQRTMIPNNPCIEKAMLDYSRLMGYNTPTAAKSVSIETNRVYDADFGNQSLDRRLYNQAGEPLGHRGGTSPEASIEYSETRPTGSGRARQSWNRNESGEIRDGYGEENLREKDKGKADWSGGAGDGEERVTELAPTDGPDESEAEAHKPMAAKGKESSSAGSRRGGSKSATTAVPVWSSTRRKSTGSTEGSRKGKPRTTLSPMPTEQPPPWETTTTQPPPTTFVTHAPPPAGELYGFSDSSIHNYENGSSLGKPLKKGDGEN</sequence>
<keyword evidence="3" id="KW-1185">Reference proteome</keyword>
<reference evidence="2 3" key="1">
    <citation type="submission" date="2019-10" db="EMBL/GenBank/DDBJ databases">
        <title>Assembly and Annotation for the nematode Trichostrongylus colubriformis.</title>
        <authorList>
            <person name="Martin J."/>
        </authorList>
    </citation>
    <scope>NUCLEOTIDE SEQUENCE [LARGE SCALE GENOMIC DNA]</scope>
    <source>
        <strain evidence="2">G859</strain>
        <tissue evidence="2">Whole worm</tissue>
    </source>
</reference>
<dbReference type="AlphaFoldDB" id="A0AAN8EQT6"/>
<feature type="compositionally biased region" description="Low complexity" evidence="1">
    <location>
        <begin position="259"/>
        <end position="272"/>
    </location>
</feature>
<dbReference type="Proteomes" id="UP001331761">
    <property type="component" value="Unassembled WGS sequence"/>
</dbReference>
<dbReference type="EMBL" id="WIXE01023798">
    <property type="protein sequence ID" value="KAK5966171.1"/>
    <property type="molecule type" value="Genomic_DNA"/>
</dbReference>
<evidence type="ECO:0000313" key="3">
    <source>
        <dbReference type="Proteomes" id="UP001331761"/>
    </source>
</evidence>
<feature type="region of interest" description="Disordered" evidence="1">
    <location>
        <begin position="161"/>
        <end position="364"/>
    </location>
</feature>
<feature type="compositionally biased region" description="Basic and acidic residues" evidence="1">
    <location>
        <begin position="198"/>
        <end position="219"/>
    </location>
</feature>
<feature type="compositionally biased region" description="Polar residues" evidence="1">
    <location>
        <begin position="340"/>
        <end position="352"/>
    </location>
</feature>
<feature type="compositionally biased region" description="Pro residues" evidence="1">
    <location>
        <begin position="307"/>
        <end position="333"/>
    </location>
</feature>
<protein>
    <submittedName>
        <fullName evidence="2">Uncharacterized protein</fullName>
    </submittedName>
</protein>
<organism evidence="2 3">
    <name type="scientific">Trichostrongylus colubriformis</name>
    <name type="common">Black scour worm</name>
    <dbReference type="NCBI Taxonomy" id="6319"/>
    <lineage>
        <taxon>Eukaryota</taxon>
        <taxon>Metazoa</taxon>
        <taxon>Ecdysozoa</taxon>
        <taxon>Nematoda</taxon>
        <taxon>Chromadorea</taxon>
        <taxon>Rhabditida</taxon>
        <taxon>Rhabditina</taxon>
        <taxon>Rhabditomorpha</taxon>
        <taxon>Strongyloidea</taxon>
        <taxon>Trichostrongylidae</taxon>
        <taxon>Trichostrongylus</taxon>
    </lineage>
</organism>
<name>A0AAN8EQT6_TRICO</name>
<evidence type="ECO:0000313" key="2">
    <source>
        <dbReference type="EMBL" id="KAK5966171.1"/>
    </source>
</evidence>